<dbReference type="InterPro" id="IPR018108">
    <property type="entry name" value="MCP_transmembrane"/>
</dbReference>
<keyword evidence="5" id="KW-0677">Repeat</keyword>
<comment type="subcellular location">
    <subcellularLocation>
        <location evidence="1">Mitochondrion inner membrane</location>
        <topology evidence="1">Multi-pass membrane protein</topology>
    </subcellularLocation>
</comment>
<evidence type="ECO:0000256" key="4">
    <source>
        <dbReference type="ARBA" id="ARBA00022692"/>
    </source>
</evidence>
<comment type="similarity">
    <text evidence="2 11">Belongs to the mitochondrial carrier (TC 2.A.29) family.</text>
</comment>
<feature type="repeat" description="Solcar" evidence="10">
    <location>
        <begin position="194"/>
        <end position="282"/>
    </location>
</feature>
<evidence type="ECO:0000256" key="9">
    <source>
        <dbReference type="ARBA" id="ARBA00023136"/>
    </source>
</evidence>
<dbReference type="Pfam" id="PF00153">
    <property type="entry name" value="Mito_carr"/>
    <property type="match status" value="4"/>
</dbReference>
<dbReference type="OrthoDB" id="1747031at2759"/>
<accession>A0A8H3F2K1</accession>
<dbReference type="AlphaFoldDB" id="A0A8H3F2K1"/>
<sequence length="432" mass="46728">MSNRLTTASDIDEGAGPSQLDVSVSQRMLSAISGSLITSLLVTPLDVVRVRLQSQGSLATAAVSRTSSHIPGASFSGSSNLGVTACCKEVFWMSNDAHLCLASAQSMPNASSFTTRVNAVMPPLENCAVEETQRKSFTSTLDGLQKIARNEGARSLWRGLSPTLLMAIPGNVIYFAGYDGLRYSDKSPLKNRIPDRYAPLVAGSVARVAAAAVVSPIEMLRTRMQAASGSTDGLFRGTVGGLKDMVKAQGLASLWRGLTLTMWRDVPFSGLYWWGYEATRDVLSDLRHEARGRKMGANVENKRRSRSQENYSSTFVDSALAGALSGAIAALVTTPFDVGKTRQQVVIHASDISDKNSSTKMRISGAKLAHDVTPEERIMPRFIYHIWKTEGLPGLFRGWAARCLKVAPACAIMISSYELGKKMALDVNERRD</sequence>
<protein>
    <recommendedName>
        <fullName evidence="14">Mitochondrial carrier protein</fullName>
    </recommendedName>
</protein>
<feature type="repeat" description="Solcar" evidence="10">
    <location>
        <begin position="22"/>
        <end position="184"/>
    </location>
</feature>
<evidence type="ECO:0008006" key="14">
    <source>
        <dbReference type="Google" id="ProtNLM"/>
    </source>
</evidence>
<keyword evidence="8" id="KW-0496">Mitochondrion</keyword>
<keyword evidence="7" id="KW-1133">Transmembrane helix</keyword>
<name>A0A8H3F2K1_9LECA</name>
<keyword evidence="4 10" id="KW-0812">Transmembrane</keyword>
<dbReference type="GO" id="GO:0005743">
    <property type="term" value="C:mitochondrial inner membrane"/>
    <property type="evidence" value="ECO:0007669"/>
    <property type="project" value="UniProtKB-SubCell"/>
</dbReference>
<dbReference type="PROSITE" id="PS50920">
    <property type="entry name" value="SOLCAR"/>
    <property type="match status" value="3"/>
</dbReference>
<evidence type="ECO:0000256" key="5">
    <source>
        <dbReference type="ARBA" id="ARBA00022737"/>
    </source>
</evidence>
<dbReference type="GO" id="GO:1990542">
    <property type="term" value="P:mitochondrial transmembrane transport"/>
    <property type="evidence" value="ECO:0007669"/>
    <property type="project" value="InterPro"/>
</dbReference>
<evidence type="ECO:0000256" key="6">
    <source>
        <dbReference type="ARBA" id="ARBA00022792"/>
    </source>
</evidence>
<evidence type="ECO:0000256" key="3">
    <source>
        <dbReference type="ARBA" id="ARBA00022448"/>
    </source>
</evidence>
<keyword evidence="6" id="KW-0999">Mitochondrion inner membrane</keyword>
<dbReference type="InterPro" id="IPR045315">
    <property type="entry name" value="Mtm1-like"/>
</dbReference>
<keyword evidence="13" id="KW-1185">Reference proteome</keyword>
<organism evidence="12 13">
    <name type="scientific">Gomphillus americanus</name>
    <dbReference type="NCBI Taxonomy" id="1940652"/>
    <lineage>
        <taxon>Eukaryota</taxon>
        <taxon>Fungi</taxon>
        <taxon>Dikarya</taxon>
        <taxon>Ascomycota</taxon>
        <taxon>Pezizomycotina</taxon>
        <taxon>Lecanoromycetes</taxon>
        <taxon>OSLEUM clade</taxon>
        <taxon>Ostropomycetidae</taxon>
        <taxon>Ostropales</taxon>
        <taxon>Graphidaceae</taxon>
        <taxon>Gomphilloideae</taxon>
        <taxon>Gomphillus</taxon>
    </lineage>
</organism>
<comment type="caution">
    <text evidence="12">The sequence shown here is derived from an EMBL/GenBank/DDBJ whole genome shotgun (WGS) entry which is preliminary data.</text>
</comment>
<dbReference type="SUPFAM" id="SSF103506">
    <property type="entry name" value="Mitochondrial carrier"/>
    <property type="match status" value="1"/>
</dbReference>
<dbReference type="EMBL" id="CAJPDQ010000009">
    <property type="protein sequence ID" value="CAF9914822.1"/>
    <property type="molecule type" value="Genomic_DNA"/>
</dbReference>
<evidence type="ECO:0000256" key="10">
    <source>
        <dbReference type="PROSITE-ProRule" id="PRU00282"/>
    </source>
</evidence>
<keyword evidence="9 10" id="KW-0472">Membrane</keyword>
<evidence type="ECO:0000256" key="2">
    <source>
        <dbReference type="ARBA" id="ARBA00006375"/>
    </source>
</evidence>
<dbReference type="Proteomes" id="UP000664169">
    <property type="component" value="Unassembled WGS sequence"/>
</dbReference>
<evidence type="ECO:0000256" key="11">
    <source>
        <dbReference type="RuleBase" id="RU000488"/>
    </source>
</evidence>
<evidence type="ECO:0000313" key="12">
    <source>
        <dbReference type="EMBL" id="CAF9914822.1"/>
    </source>
</evidence>
<evidence type="ECO:0000256" key="7">
    <source>
        <dbReference type="ARBA" id="ARBA00022989"/>
    </source>
</evidence>
<gene>
    <name evidence="12" type="ORF">GOMPHAMPRED_008296</name>
</gene>
<reference evidence="12" key="1">
    <citation type="submission" date="2021-03" db="EMBL/GenBank/DDBJ databases">
        <authorList>
            <person name="Tagirdzhanova G."/>
        </authorList>
    </citation>
    <scope>NUCLEOTIDE SEQUENCE</scope>
</reference>
<dbReference type="PANTHER" id="PTHR45760">
    <property type="entry name" value="FI19922P1-RELATED"/>
    <property type="match status" value="1"/>
</dbReference>
<dbReference type="InterPro" id="IPR023395">
    <property type="entry name" value="MCP_dom_sf"/>
</dbReference>
<evidence type="ECO:0000256" key="8">
    <source>
        <dbReference type="ARBA" id="ARBA00023128"/>
    </source>
</evidence>
<dbReference type="Gene3D" id="1.50.40.10">
    <property type="entry name" value="Mitochondrial carrier domain"/>
    <property type="match status" value="2"/>
</dbReference>
<evidence type="ECO:0000256" key="1">
    <source>
        <dbReference type="ARBA" id="ARBA00004448"/>
    </source>
</evidence>
<keyword evidence="3 11" id="KW-0813">Transport</keyword>
<evidence type="ECO:0000313" key="13">
    <source>
        <dbReference type="Proteomes" id="UP000664169"/>
    </source>
</evidence>
<feature type="repeat" description="Solcar" evidence="10">
    <location>
        <begin position="313"/>
        <end position="423"/>
    </location>
</feature>
<proteinExistence type="inferred from homology"/>
<dbReference type="PANTHER" id="PTHR45760:SF2">
    <property type="entry name" value="FI19922P1-RELATED"/>
    <property type="match status" value="1"/>
</dbReference>